<dbReference type="SUPFAM" id="SSF47384">
    <property type="entry name" value="Homodimeric domain of signal transducing histidine kinase"/>
    <property type="match status" value="1"/>
</dbReference>
<feature type="coiled-coil region" evidence="11">
    <location>
        <begin position="752"/>
        <end position="779"/>
    </location>
</feature>
<dbReference type="FunFam" id="3.30.565.10:FF:000010">
    <property type="entry name" value="Sensor histidine kinase RcsC"/>
    <property type="match status" value="1"/>
</dbReference>
<dbReference type="PROSITE" id="PS50113">
    <property type="entry name" value="PAC"/>
    <property type="match status" value="1"/>
</dbReference>
<dbReference type="InterPro" id="IPR036097">
    <property type="entry name" value="HisK_dim/P_sf"/>
</dbReference>
<dbReference type="OrthoDB" id="5519028at2"/>
<dbReference type="RefSeq" id="WP_126073438.1">
    <property type="nucleotide sequence ID" value="NZ_CP051166.1"/>
</dbReference>
<evidence type="ECO:0000259" key="17">
    <source>
        <dbReference type="PROSITE" id="PS50894"/>
    </source>
</evidence>
<dbReference type="PRINTS" id="PR00344">
    <property type="entry name" value="BCTRLSENSOR"/>
</dbReference>
<dbReference type="SMART" id="SM00387">
    <property type="entry name" value="HATPase_c"/>
    <property type="match status" value="1"/>
</dbReference>
<evidence type="ECO:0000256" key="4">
    <source>
        <dbReference type="ARBA" id="ARBA00022729"/>
    </source>
</evidence>
<feature type="coiled-coil region" evidence="11">
    <location>
        <begin position="337"/>
        <end position="364"/>
    </location>
</feature>
<gene>
    <name evidence="18" type="ORF">EJB06_07810</name>
</gene>
<dbReference type="InterPro" id="IPR001610">
    <property type="entry name" value="PAC"/>
</dbReference>
<dbReference type="Proteomes" id="UP000278085">
    <property type="component" value="Unassembled WGS sequence"/>
</dbReference>
<dbReference type="EMBL" id="RXLQ01000003">
    <property type="protein sequence ID" value="RSZ60077.1"/>
    <property type="molecule type" value="Genomic_DNA"/>
</dbReference>
<dbReference type="InterPro" id="IPR036890">
    <property type="entry name" value="HATPase_C_sf"/>
</dbReference>
<keyword evidence="19" id="KW-1185">Reference proteome</keyword>
<feature type="modified residue" description="4-aspartylphosphate" evidence="10">
    <location>
        <position position="1083"/>
    </location>
</feature>
<feature type="domain" description="Response regulatory" evidence="14">
    <location>
        <begin position="1029"/>
        <end position="1151"/>
    </location>
</feature>
<dbReference type="SUPFAM" id="SSF52172">
    <property type="entry name" value="CheY-like"/>
    <property type="match status" value="2"/>
</dbReference>
<evidence type="ECO:0000256" key="9">
    <source>
        <dbReference type="PROSITE-ProRule" id="PRU00110"/>
    </source>
</evidence>
<dbReference type="InterPro" id="IPR013656">
    <property type="entry name" value="PAS_4"/>
</dbReference>
<evidence type="ECO:0000256" key="2">
    <source>
        <dbReference type="ARBA" id="ARBA00012438"/>
    </source>
</evidence>
<accession>A0A430HRD3</accession>
<dbReference type="SMART" id="SM00448">
    <property type="entry name" value="REC"/>
    <property type="match status" value="2"/>
</dbReference>
<evidence type="ECO:0000256" key="3">
    <source>
        <dbReference type="ARBA" id="ARBA00022553"/>
    </source>
</evidence>
<feature type="modified residue" description="Phosphohistidine" evidence="9">
    <location>
        <position position="1382"/>
    </location>
</feature>
<dbReference type="CDD" id="cd17546">
    <property type="entry name" value="REC_hyHK_CKI1_RcsC-like"/>
    <property type="match status" value="1"/>
</dbReference>
<feature type="domain" description="PAS" evidence="15">
    <location>
        <begin position="637"/>
        <end position="707"/>
    </location>
</feature>
<dbReference type="PANTHER" id="PTHR45339:SF3">
    <property type="entry name" value="HISTIDINE KINASE"/>
    <property type="match status" value="1"/>
</dbReference>
<dbReference type="Pfam" id="PF00072">
    <property type="entry name" value="Response_reg"/>
    <property type="match status" value="2"/>
</dbReference>
<evidence type="ECO:0000256" key="6">
    <source>
        <dbReference type="ARBA" id="ARBA00023026"/>
    </source>
</evidence>
<dbReference type="SUPFAM" id="SSF55785">
    <property type="entry name" value="PYP-like sensor domain (PAS domain)"/>
    <property type="match status" value="3"/>
</dbReference>
<dbReference type="InterPro" id="IPR011006">
    <property type="entry name" value="CheY-like_superfamily"/>
</dbReference>
<reference evidence="18 19" key="1">
    <citation type="submission" date="2018-12" db="EMBL/GenBank/DDBJ databases">
        <authorList>
            <person name="Yang E."/>
        </authorList>
    </citation>
    <scope>NUCLEOTIDE SEQUENCE [LARGE SCALE GENOMIC DNA]</scope>
    <source>
        <strain evidence="18 19">SOD</strain>
    </source>
</reference>
<dbReference type="CDD" id="cd12915">
    <property type="entry name" value="PDC2_DGC_like"/>
    <property type="match status" value="1"/>
</dbReference>
<protein>
    <recommendedName>
        <fullName evidence="8">Virulence sensor protein BvgS</fullName>
        <ecNumber evidence="2">2.7.13.3</ecNumber>
    </recommendedName>
</protein>
<dbReference type="InterPro" id="IPR036641">
    <property type="entry name" value="HPT_dom_sf"/>
</dbReference>
<evidence type="ECO:0000256" key="5">
    <source>
        <dbReference type="ARBA" id="ARBA00023012"/>
    </source>
</evidence>
<dbReference type="EC" id="2.7.13.3" evidence="2"/>
<keyword evidence="12" id="KW-1133">Transmembrane helix</keyword>
<dbReference type="PROSITE" id="PS50109">
    <property type="entry name" value="HIS_KIN"/>
    <property type="match status" value="1"/>
</dbReference>
<dbReference type="Pfam" id="PF01627">
    <property type="entry name" value="Hpt"/>
    <property type="match status" value="1"/>
</dbReference>
<dbReference type="Pfam" id="PF00512">
    <property type="entry name" value="HisKA"/>
    <property type="match status" value="1"/>
</dbReference>
<keyword evidence="11" id="KW-0175">Coiled coil</keyword>
<keyword evidence="4" id="KW-0732">Signal</keyword>
<keyword evidence="12" id="KW-0812">Transmembrane</keyword>
<dbReference type="Gene3D" id="3.40.50.2300">
    <property type="match status" value="2"/>
</dbReference>
<comment type="caution">
    <text evidence="18">The sequence shown here is derived from an EMBL/GenBank/DDBJ whole genome shotgun (WGS) entry which is preliminary data.</text>
</comment>
<evidence type="ECO:0000256" key="1">
    <source>
        <dbReference type="ARBA" id="ARBA00000085"/>
    </source>
</evidence>
<name>A0A430HRD3_9BURK</name>
<dbReference type="PROSITE" id="PS50110">
    <property type="entry name" value="RESPONSE_REGULATORY"/>
    <property type="match status" value="2"/>
</dbReference>
<comment type="function">
    <text evidence="7">Member of the two-component regulatory system BvgS/BvgA. Phosphorylates BvgA via a four-step phosphorelay in response to environmental signals.</text>
</comment>
<dbReference type="Gene3D" id="1.10.287.130">
    <property type="match status" value="1"/>
</dbReference>
<evidence type="ECO:0000313" key="18">
    <source>
        <dbReference type="EMBL" id="RSZ60077.1"/>
    </source>
</evidence>
<keyword evidence="6" id="KW-0843">Virulence</keyword>
<dbReference type="SMART" id="SM00091">
    <property type="entry name" value="PAS"/>
    <property type="match status" value="2"/>
</dbReference>
<feature type="domain" description="Response regulatory" evidence="14">
    <location>
        <begin position="1173"/>
        <end position="1290"/>
    </location>
</feature>
<dbReference type="Pfam" id="PF02518">
    <property type="entry name" value="HATPase_c"/>
    <property type="match status" value="1"/>
</dbReference>
<dbReference type="SMART" id="SM00388">
    <property type="entry name" value="HisKA"/>
    <property type="match status" value="1"/>
</dbReference>
<dbReference type="PANTHER" id="PTHR45339">
    <property type="entry name" value="HYBRID SIGNAL TRANSDUCTION HISTIDINE KINASE J"/>
    <property type="match status" value="1"/>
</dbReference>
<feature type="transmembrane region" description="Helical" evidence="12">
    <location>
        <begin position="281"/>
        <end position="303"/>
    </location>
</feature>
<evidence type="ECO:0000259" key="15">
    <source>
        <dbReference type="PROSITE" id="PS50112"/>
    </source>
</evidence>
<feature type="transmembrane region" description="Helical" evidence="12">
    <location>
        <begin position="16"/>
        <end position="36"/>
    </location>
</feature>
<feature type="domain" description="HPt" evidence="17">
    <location>
        <begin position="1343"/>
        <end position="1443"/>
    </location>
</feature>
<comment type="catalytic activity">
    <reaction evidence="1">
        <text>ATP + protein L-histidine = ADP + protein N-phospho-L-histidine.</text>
        <dbReference type="EC" id="2.7.13.3"/>
    </reaction>
</comment>
<dbReference type="InterPro" id="IPR000014">
    <property type="entry name" value="PAS"/>
</dbReference>
<evidence type="ECO:0000256" key="11">
    <source>
        <dbReference type="SAM" id="Coils"/>
    </source>
</evidence>
<evidence type="ECO:0000256" key="12">
    <source>
        <dbReference type="SAM" id="Phobius"/>
    </source>
</evidence>
<dbReference type="Gene3D" id="3.30.565.10">
    <property type="entry name" value="Histidine kinase-like ATPase, C-terminal domain"/>
    <property type="match status" value="1"/>
</dbReference>
<feature type="domain" description="PAC" evidence="16">
    <location>
        <begin position="711"/>
        <end position="761"/>
    </location>
</feature>
<dbReference type="PROSITE" id="PS50112">
    <property type="entry name" value="PAS"/>
    <property type="match status" value="1"/>
</dbReference>
<evidence type="ECO:0000256" key="7">
    <source>
        <dbReference type="ARBA" id="ARBA00058004"/>
    </source>
</evidence>
<feature type="domain" description="Histidine kinase" evidence="13">
    <location>
        <begin position="786"/>
        <end position="1007"/>
    </location>
</feature>
<evidence type="ECO:0000256" key="10">
    <source>
        <dbReference type="PROSITE-ProRule" id="PRU00169"/>
    </source>
</evidence>
<dbReference type="InterPro" id="IPR003594">
    <property type="entry name" value="HATPase_dom"/>
</dbReference>
<dbReference type="NCBIfam" id="TIGR00229">
    <property type="entry name" value="sensory_box"/>
    <property type="match status" value="2"/>
</dbReference>
<dbReference type="Pfam" id="PF13426">
    <property type="entry name" value="PAS_9"/>
    <property type="match status" value="1"/>
</dbReference>
<dbReference type="SUPFAM" id="SSF47226">
    <property type="entry name" value="Histidine-containing phosphotransfer domain, HPT domain"/>
    <property type="match status" value="1"/>
</dbReference>
<dbReference type="InterPro" id="IPR001789">
    <property type="entry name" value="Sig_transdc_resp-reg_receiver"/>
</dbReference>
<dbReference type="GO" id="GO:0005524">
    <property type="term" value="F:ATP binding"/>
    <property type="evidence" value="ECO:0007669"/>
    <property type="project" value="UniProtKB-KW"/>
</dbReference>
<dbReference type="InterPro" id="IPR035965">
    <property type="entry name" value="PAS-like_dom_sf"/>
</dbReference>
<keyword evidence="12" id="KW-0472">Membrane</keyword>
<evidence type="ECO:0000313" key="19">
    <source>
        <dbReference type="Proteomes" id="UP000278085"/>
    </source>
</evidence>
<organism evidence="18 19">
    <name type="scientific">Massilia atriviolacea</name>
    <dbReference type="NCBI Taxonomy" id="2495579"/>
    <lineage>
        <taxon>Bacteria</taxon>
        <taxon>Pseudomonadati</taxon>
        <taxon>Pseudomonadota</taxon>
        <taxon>Betaproteobacteria</taxon>
        <taxon>Burkholderiales</taxon>
        <taxon>Oxalobacteraceae</taxon>
        <taxon>Telluria group</taxon>
        <taxon>Massilia</taxon>
    </lineage>
</organism>
<evidence type="ECO:0000259" key="13">
    <source>
        <dbReference type="PROSITE" id="PS50109"/>
    </source>
</evidence>
<feature type="modified residue" description="4-aspartylphosphate" evidence="10">
    <location>
        <position position="1224"/>
    </location>
</feature>
<dbReference type="SUPFAM" id="SSF55874">
    <property type="entry name" value="ATPase domain of HSP90 chaperone/DNA topoisomerase II/histidine kinase"/>
    <property type="match status" value="1"/>
</dbReference>
<evidence type="ECO:0000259" key="14">
    <source>
        <dbReference type="PROSITE" id="PS50110"/>
    </source>
</evidence>
<dbReference type="Pfam" id="PF08448">
    <property type="entry name" value="PAS_4"/>
    <property type="match status" value="2"/>
</dbReference>
<dbReference type="CDD" id="cd00130">
    <property type="entry name" value="PAS"/>
    <property type="match status" value="1"/>
</dbReference>
<dbReference type="Gene3D" id="3.30.450.20">
    <property type="entry name" value="PAS domain"/>
    <property type="match status" value="3"/>
</dbReference>
<evidence type="ECO:0000259" key="16">
    <source>
        <dbReference type="PROSITE" id="PS50113"/>
    </source>
</evidence>
<keyword evidence="3 10" id="KW-0597">Phosphoprotein</keyword>
<sequence length="1521" mass="163858">MSFSSRSTLPSIRSKTAMLVLACAVPTLIGFAALSYDSFQRERSDLLRAAERLAQNVLMAVERDLDAGETAARALASSPSLSSGDLAAFHQQARSILGPEFPGYAFVLSDRDGRPLLHTRLAHGLPLPPNGNADTIRQVARSGLSATSDLYRASPADPYTVSVEVPVRRHGAVRYVLSAQLRPERFNQLLAEQRLPPRWNAQVFDRRDIFVARSIAPARFVGSLARPEMADLARRVNAGTLELTSREGVRVISSLQRSPKRGWYATVALPRDAAYDTMREALASVFLSVAALLVVGFAAAWTIGGVIGRSVRSLCAPAAALGRGEPMLLPPMQIRETAEVASALQQMEGELQRYRNDLESLVAARTGELERANALLETVYATAPVGLALLDTDLRIVMVNDYLAAINALPVAAHLGRTLPELLGPLGEEYEKAYRQVRDTGLPLKSVHESRPVPGSPDVESHWVVSYHPVFGPDHALVGISAVVLDVSERKLMSERLRDVNEQFRALYEMSGDAHMLIAQGAGFIGGNQAAVRIYGCAGIEEFLTLSPATTSPEFQPDGRRSDEKAEQFIRYAIDNGSHHFEWLHMRRDGTLFNADVLLTSVNIGGKGILQSTVRDISERVAADKALRATSERLEQSERFIRTVTDNVPGMVAYWDAELRCQFANRLYLELVGRDAAGMHGARMDDVLGPETMADIAPHLRDVLDGKATHFARELRLPSGDVRHTWASYIPDFDEDGAVRGFFVLIADVSELKRTELRLQSLNEQLIQALERAESASSAKSEFLANMSHEIRTPMNAIMGLARLLEEGRLERRERSYVAKIKMSTRSLMGILSDVLDFSKIEAGQLVLEAAPFRLCQVLDSMSVLLSANAWGKGVELVYAVAPDVPLSVVGDALRLEQVLLNLIGNAIKFTEQGEVVLSITRRGEDDSMVVLDFSVRDSGIGIAREQQAHMFDAFSQGDSSTSRKYGGTGLGLAICRRLVGLMGGTLGVRSELDAGAEFYFDATFGAAHADDTAVLPELPALPGAAQRAVLVVDDNRSARGAVARMGAGLGWAVDSAASGAEALERLRAASRAGTPYELMFLDTAMAELDGIAVLTFARADPAIAMPRCAMMVAESAREQLVSLQDDLKLDAILSKPVTRLALMAAALELLTGEAASEAQAGMPLAGRLKGMYVLLVEDNAINQEVARYILLHAGAAVDIAGNGRIAVSMLADAPSRYDAVLMDIQMPVMNGYEAAEAIRRMGISSLPIIAMTANAMEEDRRHAIAAGMNAHVAKPIDVDDMVNTLIRVGMRHQIPDAGADALTRTAAPSTAHGAGRAPPAGMPRLDIPGIDLASTLPRFGGHLDNFVTLFKRFESSQGGTLDEVRTLLRGEQRQEAIQLVHRLRGVAANLGASELAALAFDFEQALRSAGSAELTVRLGALDKALQAVFETARALPAPAAAGVQTEAHNPAQRDAALAELLALLQNNNLKAMAAFDALRPMLDAALPPAVVGALGDAVATLAFANAAAQVQEILKRRDHP</sequence>
<dbReference type="GO" id="GO:0000155">
    <property type="term" value="F:phosphorelay sensor kinase activity"/>
    <property type="evidence" value="ECO:0007669"/>
    <property type="project" value="InterPro"/>
</dbReference>
<dbReference type="InterPro" id="IPR005467">
    <property type="entry name" value="His_kinase_dom"/>
</dbReference>
<dbReference type="CDD" id="cd16922">
    <property type="entry name" value="HATPase_EvgS-ArcB-TorS-like"/>
    <property type="match status" value="1"/>
</dbReference>
<dbReference type="InterPro" id="IPR000700">
    <property type="entry name" value="PAS-assoc_C"/>
</dbReference>
<dbReference type="GO" id="GO:0005886">
    <property type="term" value="C:plasma membrane"/>
    <property type="evidence" value="ECO:0007669"/>
    <property type="project" value="UniProtKB-SubCell"/>
</dbReference>
<keyword evidence="5" id="KW-0902">Two-component regulatory system</keyword>
<dbReference type="CDD" id="cd00082">
    <property type="entry name" value="HisKA"/>
    <property type="match status" value="1"/>
</dbReference>
<proteinExistence type="predicted"/>
<evidence type="ECO:0000256" key="8">
    <source>
        <dbReference type="ARBA" id="ARBA00070152"/>
    </source>
</evidence>
<dbReference type="PROSITE" id="PS50894">
    <property type="entry name" value="HPT"/>
    <property type="match status" value="1"/>
</dbReference>
<dbReference type="InterPro" id="IPR004358">
    <property type="entry name" value="Sig_transdc_His_kin-like_C"/>
</dbReference>
<dbReference type="Gene3D" id="1.20.120.160">
    <property type="entry name" value="HPT domain"/>
    <property type="match status" value="1"/>
</dbReference>
<dbReference type="InterPro" id="IPR008207">
    <property type="entry name" value="Sig_transdc_His_kin_Hpt_dom"/>
</dbReference>
<dbReference type="SMART" id="SM00086">
    <property type="entry name" value="PAC"/>
    <property type="match status" value="2"/>
</dbReference>
<dbReference type="InterPro" id="IPR003661">
    <property type="entry name" value="HisK_dim/P_dom"/>
</dbReference>